<evidence type="ECO:0000313" key="12">
    <source>
        <dbReference type="RefSeq" id="XP_025424301.1"/>
    </source>
</evidence>
<dbReference type="PANTHER" id="PTHR16461:SF5">
    <property type="entry name" value="TOLL-INTERACTING PROTEIN"/>
    <property type="match status" value="1"/>
</dbReference>
<dbReference type="SMART" id="SM00546">
    <property type="entry name" value="CUE"/>
    <property type="match status" value="1"/>
</dbReference>
<dbReference type="SUPFAM" id="SSF49562">
    <property type="entry name" value="C2 domain (Calcium/lipid-binding domain, CaLB)"/>
    <property type="match status" value="1"/>
</dbReference>
<keyword evidence="6" id="KW-0391">Immunity</keyword>
<dbReference type="InterPro" id="IPR000008">
    <property type="entry name" value="C2_dom"/>
</dbReference>
<dbReference type="Pfam" id="PF02845">
    <property type="entry name" value="CUE"/>
    <property type="match status" value="1"/>
</dbReference>
<dbReference type="Proteomes" id="UP000694846">
    <property type="component" value="Unplaced"/>
</dbReference>
<dbReference type="SUPFAM" id="SSF46934">
    <property type="entry name" value="UBA-like"/>
    <property type="match status" value="1"/>
</dbReference>
<dbReference type="RefSeq" id="XP_025424301.1">
    <property type="nucleotide sequence ID" value="XM_025568516.1"/>
</dbReference>
<proteinExistence type="inferred from homology"/>
<dbReference type="CDD" id="cd14363">
    <property type="entry name" value="CUE_TOLIP"/>
    <property type="match status" value="1"/>
</dbReference>
<evidence type="ECO:0000256" key="4">
    <source>
        <dbReference type="ARBA" id="ARBA00022588"/>
    </source>
</evidence>
<dbReference type="SMART" id="SM00239">
    <property type="entry name" value="C2"/>
    <property type="match status" value="1"/>
</dbReference>
<dbReference type="PANTHER" id="PTHR16461">
    <property type="entry name" value="TOLL-INTERACTING PROTEIN"/>
    <property type="match status" value="1"/>
</dbReference>
<evidence type="ECO:0000256" key="8">
    <source>
        <dbReference type="ARBA" id="ARBA00023198"/>
    </source>
</evidence>
<dbReference type="GO" id="GO:0006914">
    <property type="term" value="P:autophagy"/>
    <property type="evidence" value="ECO:0007669"/>
    <property type="project" value="UniProtKB-KW"/>
</dbReference>
<keyword evidence="3" id="KW-0963">Cytoplasm</keyword>
<evidence type="ECO:0000256" key="1">
    <source>
        <dbReference type="ARBA" id="ARBA00004496"/>
    </source>
</evidence>
<protein>
    <submittedName>
        <fullName evidence="12">Toll-interacting protein-like isoform X1</fullName>
    </submittedName>
</protein>
<keyword evidence="7" id="KW-0072">Autophagy</keyword>
<dbReference type="InterPro" id="IPR037301">
    <property type="entry name" value="Tollip_C2"/>
</dbReference>
<dbReference type="Pfam" id="PF00168">
    <property type="entry name" value="C2"/>
    <property type="match status" value="1"/>
</dbReference>
<dbReference type="InterPro" id="IPR041799">
    <property type="entry name" value="TOLIP_CUE"/>
</dbReference>
<dbReference type="Gene3D" id="2.60.40.150">
    <property type="entry name" value="C2 domain"/>
    <property type="match status" value="1"/>
</dbReference>
<dbReference type="FunFam" id="1.10.8.10:FF:000036">
    <property type="entry name" value="Toll-interacting protein-like Protein"/>
    <property type="match status" value="1"/>
</dbReference>
<dbReference type="GO" id="GO:0043130">
    <property type="term" value="F:ubiquitin binding"/>
    <property type="evidence" value="ECO:0007669"/>
    <property type="project" value="InterPro"/>
</dbReference>
<keyword evidence="5" id="KW-0677">Repeat</keyword>
<feature type="domain" description="CUE" evidence="10">
    <location>
        <begin position="230"/>
        <end position="273"/>
    </location>
</feature>
<dbReference type="Gene3D" id="1.10.8.10">
    <property type="entry name" value="DNA helicase RuvA subunit, C-terminal domain"/>
    <property type="match status" value="1"/>
</dbReference>
<dbReference type="InterPro" id="IPR003892">
    <property type="entry name" value="CUE"/>
</dbReference>
<evidence type="ECO:0000256" key="5">
    <source>
        <dbReference type="ARBA" id="ARBA00022737"/>
    </source>
</evidence>
<evidence type="ECO:0000256" key="7">
    <source>
        <dbReference type="ARBA" id="ARBA00023006"/>
    </source>
</evidence>
<dbReference type="PROSITE" id="PS50004">
    <property type="entry name" value="C2"/>
    <property type="match status" value="1"/>
</dbReference>
<dbReference type="OrthoDB" id="9942608at2759"/>
<dbReference type="GO" id="GO:0006511">
    <property type="term" value="P:ubiquitin-dependent protein catabolic process"/>
    <property type="evidence" value="ECO:0007669"/>
    <property type="project" value="TreeGrafter"/>
</dbReference>
<keyword evidence="11" id="KW-1185">Reference proteome</keyword>
<dbReference type="CDD" id="cd04016">
    <property type="entry name" value="C2_Tollip"/>
    <property type="match status" value="1"/>
</dbReference>
<comment type="similarity">
    <text evidence="2">Belongs to the tollip family.</text>
</comment>
<dbReference type="GO" id="GO:0045087">
    <property type="term" value="P:innate immune response"/>
    <property type="evidence" value="ECO:0007669"/>
    <property type="project" value="UniProtKB-KW"/>
</dbReference>
<dbReference type="InterPro" id="IPR035892">
    <property type="entry name" value="C2_domain_sf"/>
</dbReference>
<feature type="domain" description="C2" evidence="9">
    <location>
        <begin position="49"/>
        <end position="166"/>
    </location>
</feature>
<gene>
    <name evidence="12" type="primary">LOC112693442</name>
</gene>
<keyword evidence="8" id="KW-0395">Inflammatory response</keyword>
<dbReference type="InterPro" id="IPR009060">
    <property type="entry name" value="UBA-like_sf"/>
</dbReference>
<evidence type="ECO:0000256" key="6">
    <source>
        <dbReference type="ARBA" id="ARBA00022859"/>
    </source>
</evidence>
<evidence type="ECO:0000259" key="10">
    <source>
        <dbReference type="PROSITE" id="PS51140"/>
    </source>
</evidence>
<dbReference type="GeneID" id="112693442"/>
<sequence length="273" mass="30969">MDSLTAKVNAERRKRVYVGDLPNDFLRLDMVPLADSTTRLQQEAADQQAAMALQQNLSYVQGDRDRNRLNITIVQARLVKNYGLTRMDPYVRLRVGHCVYETQTDPNGGKTPKWHKIIQTLPQEGVNQIHIEVFDECSFKMDELIAWTTIPIPIQIYKGVTIEQWYDLTGKQGPNNEGTINLIFSFGTPPNLVLPNSLTMLPQMPKFMGSNANLTPIYIQPTAPQVPQVFSSDDLKQIQDMFPNMDKETVRTVFEANNGNKDLTVNSLLQMVD</sequence>
<evidence type="ECO:0000259" key="9">
    <source>
        <dbReference type="PROSITE" id="PS50004"/>
    </source>
</evidence>
<dbReference type="GO" id="GO:0005737">
    <property type="term" value="C:cytoplasm"/>
    <property type="evidence" value="ECO:0007669"/>
    <property type="project" value="UniProtKB-SubCell"/>
</dbReference>
<dbReference type="AlphaFoldDB" id="A0A8B8GNX4"/>
<evidence type="ECO:0000256" key="3">
    <source>
        <dbReference type="ARBA" id="ARBA00022490"/>
    </source>
</evidence>
<name>A0A8B8GNX4_9HEMI</name>
<accession>A0A8B8GNX4</accession>
<reference evidence="12" key="1">
    <citation type="submission" date="2025-08" db="UniProtKB">
        <authorList>
            <consortium name="RefSeq"/>
        </authorList>
    </citation>
    <scope>IDENTIFICATION</scope>
    <source>
        <tissue evidence="12">Whole body</tissue>
    </source>
</reference>
<evidence type="ECO:0000313" key="11">
    <source>
        <dbReference type="Proteomes" id="UP000694846"/>
    </source>
</evidence>
<evidence type="ECO:0000256" key="2">
    <source>
        <dbReference type="ARBA" id="ARBA00009278"/>
    </source>
</evidence>
<comment type="subcellular location">
    <subcellularLocation>
        <location evidence="1">Cytoplasm</location>
    </subcellularLocation>
</comment>
<dbReference type="PROSITE" id="PS51140">
    <property type="entry name" value="CUE"/>
    <property type="match status" value="1"/>
</dbReference>
<dbReference type="GO" id="GO:0031624">
    <property type="term" value="F:ubiquitin conjugating enzyme binding"/>
    <property type="evidence" value="ECO:0007669"/>
    <property type="project" value="TreeGrafter"/>
</dbReference>
<organism evidence="11 12">
    <name type="scientific">Sipha flava</name>
    <name type="common">yellow sugarcane aphid</name>
    <dbReference type="NCBI Taxonomy" id="143950"/>
    <lineage>
        <taxon>Eukaryota</taxon>
        <taxon>Metazoa</taxon>
        <taxon>Ecdysozoa</taxon>
        <taxon>Arthropoda</taxon>
        <taxon>Hexapoda</taxon>
        <taxon>Insecta</taxon>
        <taxon>Pterygota</taxon>
        <taxon>Neoptera</taxon>
        <taxon>Paraneoptera</taxon>
        <taxon>Hemiptera</taxon>
        <taxon>Sternorrhyncha</taxon>
        <taxon>Aphidomorpha</taxon>
        <taxon>Aphidoidea</taxon>
        <taxon>Aphididae</taxon>
        <taxon>Sipha</taxon>
    </lineage>
</organism>
<keyword evidence="4" id="KW-0399">Innate immunity</keyword>